<accession>A0A1C6WZ56</accession>
<gene>
    <name evidence="5" type="ORF">PBNK65E_000252600</name>
    <name evidence="2" type="ORF">PBNK65NY_000251800</name>
    <name evidence="3" type="ORF">PBSP11A_000251600</name>
    <name evidence="4" type="ORF">PBSP11RLL_000251700</name>
</gene>
<organism evidence="2 9">
    <name type="scientific">Plasmodium berghei</name>
    <dbReference type="NCBI Taxonomy" id="5821"/>
    <lineage>
        <taxon>Eukaryota</taxon>
        <taxon>Sar</taxon>
        <taxon>Alveolata</taxon>
        <taxon>Apicomplexa</taxon>
        <taxon>Aconoidasida</taxon>
        <taxon>Haemosporida</taxon>
        <taxon>Plasmodiidae</taxon>
        <taxon>Plasmodium</taxon>
        <taxon>Plasmodium (Vinckeia)</taxon>
    </lineage>
</organism>
<protein>
    <submittedName>
        <fullName evidence="2">Uncharacterized protein</fullName>
    </submittedName>
</protein>
<evidence type="ECO:0000313" key="2">
    <source>
        <dbReference type="EMBL" id="SCL95288.1"/>
    </source>
</evidence>
<dbReference type="Proteomes" id="UP000219974">
    <property type="component" value="Chromosome 10"/>
</dbReference>
<evidence type="ECO:0000313" key="4">
    <source>
        <dbReference type="EMBL" id="SCM18017.1"/>
    </source>
</evidence>
<evidence type="ECO:0000313" key="8">
    <source>
        <dbReference type="Proteomes" id="UP000220214"/>
    </source>
</evidence>
<dbReference type="Proteomes" id="UP000219860">
    <property type="component" value="Chromosome 10"/>
</dbReference>
<keyword evidence="1" id="KW-0175">Coiled coil</keyword>
<evidence type="ECO:0000313" key="7">
    <source>
        <dbReference type="Proteomes" id="UP000219974"/>
    </source>
</evidence>
<evidence type="ECO:0000313" key="6">
    <source>
        <dbReference type="Proteomes" id="UP000219860"/>
    </source>
</evidence>
<dbReference type="VEuPathDB" id="PlasmoDB:PBANKA_1034600"/>
<feature type="coiled-coil region" evidence="1">
    <location>
        <begin position="968"/>
        <end position="995"/>
    </location>
</feature>
<dbReference type="EMBL" id="LT608258">
    <property type="protein sequence ID" value="SCM16221.1"/>
    <property type="molecule type" value="Genomic_DNA"/>
</dbReference>
<evidence type="ECO:0000313" key="5">
    <source>
        <dbReference type="EMBL" id="SCN26436.1"/>
    </source>
</evidence>
<proteinExistence type="predicted"/>
<dbReference type="EMBL" id="LT608146">
    <property type="protein sequence ID" value="SCL95288.1"/>
    <property type="molecule type" value="Genomic_DNA"/>
</dbReference>
<dbReference type="EMBL" id="LT614636">
    <property type="protein sequence ID" value="SCN26436.1"/>
    <property type="molecule type" value="Genomic_DNA"/>
</dbReference>
<name>A0A1C6WZ56_PLABE</name>
<dbReference type="EMBL" id="LT608274">
    <property type="protein sequence ID" value="SCM18017.1"/>
    <property type="molecule type" value="Genomic_DNA"/>
</dbReference>
<evidence type="ECO:0000256" key="1">
    <source>
        <dbReference type="SAM" id="Coils"/>
    </source>
</evidence>
<dbReference type="OMA" id="KNWENTT"/>
<evidence type="ECO:0000313" key="9">
    <source>
        <dbReference type="Proteomes" id="UP000516480"/>
    </source>
</evidence>
<feature type="coiled-coil region" evidence="1">
    <location>
        <begin position="1494"/>
        <end position="1521"/>
    </location>
</feature>
<dbReference type="Proteomes" id="UP000220214">
    <property type="component" value="Chromosome 10"/>
</dbReference>
<dbReference type="OrthoDB" id="377458at2759"/>
<dbReference type="Proteomes" id="UP000516480">
    <property type="component" value="Chromosome 10"/>
</dbReference>
<reference evidence="6 7" key="1">
    <citation type="submission" date="2016-08" db="EMBL/GenBank/DDBJ databases">
        <authorList>
            <consortium name="Pathogen Informatics"/>
        </authorList>
    </citation>
    <scope>NUCLEOTIDE SEQUENCE [LARGE SCALE GENOMIC DNA]</scope>
    <source>
        <strain evidence="2 9">NK65 ny</strain>
        <strain evidence="5 8">NK65e</strain>
        <strain evidence="3 6">SP11 Antwerpcl1</strain>
        <strain evidence="4 7">SP11 RLL</strain>
    </source>
</reference>
<evidence type="ECO:0000313" key="3">
    <source>
        <dbReference type="EMBL" id="SCM16221.1"/>
    </source>
</evidence>
<sequence length="1985" mass="232589">MKINCNDSKIKRISNFPEENILINFRCNNIKKQNQKNKNFQSYDISNDYSNLYTSFNRNETKKVPFYTSSLGEKKQSKKKLSNQTKKKKNYFEKKFPENLKINNIKRKNRHSKSRNPYGSRLCNAVETLNGKSDSNKLNESYIKCKLNHKINDSCESIIESVPIRFDKCSIFCGSTNIKENYKDSKLKGKGLIGCIGNKEREKDKVDEIGKNNKHEDNIKKNDLNYKKKLKKLRDKSYSIIIKNENIDENFKYLINTHITKEENKGTCNSKKEGGNIVLRGNVYKIENNHRFKENIKNKNESYEGIRKNNNKIKKRKEQYPIVNNTKSYIRDGNKISINNEKNNENNYSSFSSVCSDENSSYEVSIFGELDINYNFDSNKSDKLMHENSENMASKNHRNCKGNTNCSTTKNRDIELGIIKGDKRKEKFKKCENPIIENIITNETLSNSHKTNNLNNVQNNKKYTDLENLRYDEIKKNDFIQNSKKYDLKKCEFAKWGNCSRTNRNNRRNGSNKGSVRRRCSRCIKRKGNINCNEIFEMNFKEGYKQKKEMNCVEDEWERRKKMEQNSKRKIILEKNKDKMDKHKTIYGVPKDKKTESINENKNIESYKKVNGIKTDKMRRNSDIGISKEIRNREGIVISSNIVPNKNTSKIIPTEKSYNNEDFSEKKKDKFYEIYFGCKKLDKINYKKGIENEKKKIYNIKIINDNSKYIRKKEEDIQDTEIEEDLHSTKYSSDMITPNNKNENGKKKCFSKCDTYYEQRCSYCSGEKDKNKLSISHIKNDPNNNWGNRKNGTIGYLNEHDKGMKKKKKIGIVQSDSEDFKIEDKIKLPINLLNFQNEKNKKCKTFLHPPKKVINSIGEIMSENKIKEDIKRKNWKENINTQNLSNTKSSNLYEIILKKKKRENKNSVIDSRISSFPSNYCYIDGKDRNSSAHVWKSYETEENNYYSDTNIVNKNSNNLSNINNSYKAKEYEKSKNIIKSNKKRIKNENKKVSQNLNQNKTWYKIPIEEKMFLSKSTHNSGGEIYSLNFQNSVFAFPHEYLDAGEKLESLKTSRSIFSGICVENNKYNENDILRSSSNKSIIYIKKQNNHKNDVAFKLRGHSINNKMKEKINEFDFYKFGENTNCRHTSNCFLSGCNPKWNKKINSENVNRYNYILKDSNKIRHQNNNNNIWNKYNFHSEVSNEMEKINSIKVKCLSKNGKYKNGFCKNCLLSPCKNSVKRNSKNNRTKSLFSKLFSYIKKNSLCNERKYKDSMKRNKSEALSFCKTNKNIKPPHYIYNNRSRSSGYFIDVYPIKTGVRNNSHVCCARKFMVNTKSNPIHVPSDIKYIIDMPDSFEKNKLDNKGISNKIIENEIKKSALDLNFKGENNYYNTKMVNNLRRGIKCDHVFPKNEIVNDGYMKRILPKGGEKRKDEKNIRNVKGIVKKGVIKSNCKYFLKINDHNGSNNNNNPLPCNDVSINCKTRVLKNINEETNKTILENKIDLPKIEKPNFLRLNLFDEKYEIAKQKKKKMNANNDLVKNRWAKRPSKYVSKFTKLQMIKEEGNTFRKDLNNINCEYSNLGKNRHTKSSVNQITKDIDNDIFIDTNDSYIINNQKMGNIETVCNALGENNNCGNNNDNNNNNNNGNKKIGNTLKYAENNYRKGTAFDESTQLNNPNKGYKIFVVRKGDNSKNTIEKQILSNSMIENKLPLTNSENRRGTKYVENNEHTFCNCKNYYNCTCENIDYKNNTAFDNMERKTIDNYSSCSNENIYLWENNNNIKKNEMGNSEDGMISYPKEKGSNIEEIENDIKMSKSIKDCLNTPLNYLNKKLNSSAENIIKKIILNYKNVNLKNMNNDKLNNHETKVSMDKCNNNKNLQINKKNIQKNIKNKLYLKVNKNVNNEKIDNFANDMPKIRHTPNTDGNFVLKNNNVNSQRNIDIKASNNQTDIENYKYEQFRKKNYNRINNESYSYIDCIYPDPKIYFLNNDESCIIIEYPNIKYYIVCP</sequence>